<dbReference type="Pfam" id="PF00481">
    <property type="entry name" value="PP2C"/>
    <property type="match status" value="1"/>
</dbReference>
<dbReference type="PROSITE" id="PS51746">
    <property type="entry name" value="PPM_2"/>
    <property type="match status" value="1"/>
</dbReference>
<keyword evidence="6" id="KW-0460">Magnesium</keyword>
<dbReference type="InterPro" id="IPR015655">
    <property type="entry name" value="PP2C"/>
</dbReference>
<keyword evidence="4" id="KW-0479">Metal-binding</keyword>
<evidence type="ECO:0000256" key="9">
    <source>
        <dbReference type="ARBA" id="ARBA00047761"/>
    </source>
</evidence>
<dbReference type="EMBL" id="HBIN01021595">
    <property type="protein sequence ID" value="CAE0446562.1"/>
    <property type="molecule type" value="Transcribed_RNA"/>
</dbReference>
<evidence type="ECO:0000256" key="10">
    <source>
        <dbReference type="ARBA" id="ARBA00048336"/>
    </source>
</evidence>
<dbReference type="Gene3D" id="3.60.40.10">
    <property type="entry name" value="PPM-type phosphatase domain"/>
    <property type="match status" value="1"/>
</dbReference>
<dbReference type="InterPro" id="IPR036457">
    <property type="entry name" value="PPM-type-like_dom_sf"/>
</dbReference>
<sequence>MGRECRSNNFMHEGSVDGAGKSESLNDREREQALNINMGFPAALPPLPTVDMGHIGYGTPINKNHMALRALALSPRSPELTRHWDSFYPPEPPGLTMAPARKNDFDVTPRRMPAVDEEDDETVKKEYASPDATDKANKSPFDWSATKPSANEPAEELLFTAAKDSNGAADASIHKTEAHPSAEKYLPPHLRQTPSIDKEHAVTYAIYNEPETPPLRGTSLSVSDDDIFGMDGASRENIREIGVCADQGHRRQMEDFDVTITQLVNPNALEGVSDDLEIAFHAVYDGHGGKNVAQMAAERIHVYAASNATMFINREGAKKAVTDAFIQLESEILDIGKTDATLTAGCCALVALLKTNKATTKRTLAIANLGDSRAVLCRDGKAVDLTKGHCPGRTDERERIEKAGGWVTSEKEMVVERIHHIDVGDEQIFNRARKKLDYVEIFRVNGELAVSRALGDVEYKLPRINEYPYWLYPPGHPGDRQGNPSSNNNEGIENDFVFSANLVVAEPEWTDIDLSDDDEFLILACDGVWEVMDSEEAVQTVIQSGLDAQIASENLVNTALRLGSTDNVTAIVVNLRRKQ</sequence>
<evidence type="ECO:0000313" key="13">
    <source>
        <dbReference type="EMBL" id="CAE0446562.1"/>
    </source>
</evidence>
<feature type="compositionally biased region" description="Basic and acidic residues" evidence="11">
    <location>
        <begin position="122"/>
        <end position="137"/>
    </location>
</feature>
<comment type="catalytic activity">
    <reaction evidence="10">
        <text>O-phospho-L-threonyl-[protein] + H2O = L-threonyl-[protein] + phosphate</text>
        <dbReference type="Rhea" id="RHEA:47004"/>
        <dbReference type="Rhea" id="RHEA-COMP:11060"/>
        <dbReference type="Rhea" id="RHEA-COMP:11605"/>
        <dbReference type="ChEBI" id="CHEBI:15377"/>
        <dbReference type="ChEBI" id="CHEBI:30013"/>
        <dbReference type="ChEBI" id="CHEBI:43474"/>
        <dbReference type="ChEBI" id="CHEBI:61977"/>
        <dbReference type="EC" id="3.1.3.16"/>
    </reaction>
</comment>
<evidence type="ECO:0000256" key="6">
    <source>
        <dbReference type="ARBA" id="ARBA00022842"/>
    </source>
</evidence>
<evidence type="ECO:0000256" key="1">
    <source>
        <dbReference type="ARBA" id="ARBA00001936"/>
    </source>
</evidence>
<evidence type="ECO:0000256" key="2">
    <source>
        <dbReference type="ARBA" id="ARBA00006702"/>
    </source>
</evidence>
<evidence type="ECO:0000256" key="11">
    <source>
        <dbReference type="SAM" id="MobiDB-lite"/>
    </source>
</evidence>
<keyword evidence="5" id="KW-0378">Hydrolase</keyword>
<evidence type="ECO:0000256" key="7">
    <source>
        <dbReference type="ARBA" id="ARBA00022912"/>
    </source>
</evidence>
<feature type="region of interest" description="Disordered" evidence="11">
    <location>
        <begin position="1"/>
        <end position="26"/>
    </location>
</feature>
<keyword evidence="8" id="KW-0464">Manganese</keyword>
<protein>
    <recommendedName>
        <fullName evidence="3">protein-serine/threonine phosphatase</fullName>
        <ecNumber evidence="3">3.1.3.16</ecNumber>
    </recommendedName>
</protein>
<proteinExistence type="inferred from homology"/>
<feature type="region of interest" description="Disordered" evidence="11">
    <location>
        <begin position="112"/>
        <end position="148"/>
    </location>
</feature>
<dbReference type="InterPro" id="IPR001932">
    <property type="entry name" value="PPM-type_phosphatase-like_dom"/>
</dbReference>
<comment type="cofactor">
    <cofactor evidence="1">
        <name>Mn(2+)</name>
        <dbReference type="ChEBI" id="CHEBI:29035"/>
    </cofactor>
</comment>
<dbReference type="CDD" id="cd00143">
    <property type="entry name" value="PP2Cc"/>
    <property type="match status" value="1"/>
</dbReference>
<name>A0A7S3PPP7_9STRA</name>
<evidence type="ECO:0000256" key="4">
    <source>
        <dbReference type="ARBA" id="ARBA00022723"/>
    </source>
</evidence>
<gene>
    <name evidence="13" type="ORF">ASTO00021_LOCUS16553</name>
</gene>
<dbReference type="EC" id="3.1.3.16" evidence="3"/>
<dbReference type="PANTHER" id="PTHR13832:SF803">
    <property type="entry name" value="PROTEIN PHOSPHATASE 1G"/>
    <property type="match status" value="1"/>
</dbReference>
<comment type="similarity">
    <text evidence="2">Belongs to the PP2C family.</text>
</comment>
<comment type="catalytic activity">
    <reaction evidence="9">
        <text>O-phospho-L-seryl-[protein] + H2O = L-seryl-[protein] + phosphate</text>
        <dbReference type="Rhea" id="RHEA:20629"/>
        <dbReference type="Rhea" id="RHEA-COMP:9863"/>
        <dbReference type="Rhea" id="RHEA-COMP:11604"/>
        <dbReference type="ChEBI" id="CHEBI:15377"/>
        <dbReference type="ChEBI" id="CHEBI:29999"/>
        <dbReference type="ChEBI" id="CHEBI:43474"/>
        <dbReference type="ChEBI" id="CHEBI:83421"/>
        <dbReference type="EC" id="3.1.3.16"/>
    </reaction>
</comment>
<dbReference type="SMART" id="SM00332">
    <property type="entry name" value="PP2Cc"/>
    <property type="match status" value="1"/>
</dbReference>
<reference evidence="13" key="1">
    <citation type="submission" date="2021-01" db="EMBL/GenBank/DDBJ databases">
        <authorList>
            <person name="Corre E."/>
            <person name="Pelletier E."/>
            <person name="Niang G."/>
            <person name="Scheremetjew M."/>
            <person name="Finn R."/>
            <person name="Kale V."/>
            <person name="Holt S."/>
            <person name="Cochrane G."/>
            <person name="Meng A."/>
            <person name="Brown T."/>
            <person name="Cohen L."/>
        </authorList>
    </citation>
    <scope>NUCLEOTIDE SEQUENCE</scope>
    <source>
        <strain evidence="13">GSBS06</strain>
    </source>
</reference>
<dbReference type="SUPFAM" id="SSF81606">
    <property type="entry name" value="PP2C-like"/>
    <property type="match status" value="1"/>
</dbReference>
<evidence type="ECO:0000259" key="12">
    <source>
        <dbReference type="PROSITE" id="PS51746"/>
    </source>
</evidence>
<accession>A0A7S3PPP7</accession>
<dbReference type="GO" id="GO:0004722">
    <property type="term" value="F:protein serine/threonine phosphatase activity"/>
    <property type="evidence" value="ECO:0007669"/>
    <property type="project" value="UniProtKB-EC"/>
</dbReference>
<keyword evidence="7" id="KW-0904">Protein phosphatase</keyword>
<evidence type="ECO:0000256" key="5">
    <source>
        <dbReference type="ARBA" id="ARBA00022801"/>
    </source>
</evidence>
<dbReference type="GO" id="GO:0046872">
    <property type="term" value="F:metal ion binding"/>
    <property type="evidence" value="ECO:0007669"/>
    <property type="project" value="UniProtKB-KW"/>
</dbReference>
<dbReference type="AlphaFoldDB" id="A0A7S3PPP7"/>
<feature type="domain" description="PPM-type phosphatase" evidence="12">
    <location>
        <begin position="240"/>
        <end position="575"/>
    </location>
</feature>
<evidence type="ECO:0000256" key="3">
    <source>
        <dbReference type="ARBA" id="ARBA00013081"/>
    </source>
</evidence>
<evidence type="ECO:0000256" key="8">
    <source>
        <dbReference type="ARBA" id="ARBA00023211"/>
    </source>
</evidence>
<dbReference type="PANTHER" id="PTHR13832">
    <property type="entry name" value="PROTEIN PHOSPHATASE 2C"/>
    <property type="match status" value="1"/>
</dbReference>
<organism evidence="13">
    <name type="scientific">Aplanochytrium stocchinoi</name>
    <dbReference type="NCBI Taxonomy" id="215587"/>
    <lineage>
        <taxon>Eukaryota</taxon>
        <taxon>Sar</taxon>
        <taxon>Stramenopiles</taxon>
        <taxon>Bigyra</taxon>
        <taxon>Labyrinthulomycetes</taxon>
        <taxon>Thraustochytrida</taxon>
        <taxon>Thraustochytriidae</taxon>
        <taxon>Aplanochytrium</taxon>
    </lineage>
</organism>